<dbReference type="RefSeq" id="XP_044550973.1">
    <property type="nucleotide sequence ID" value="XM_044691388.1"/>
</dbReference>
<keyword evidence="1" id="KW-0472">Membrane</keyword>
<evidence type="ECO:0000313" key="2">
    <source>
        <dbReference type="EMBL" id="KAG2386981.1"/>
    </source>
</evidence>
<keyword evidence="3" id="KW-1185">Reference proteome</keyword>
<name>A0AA88KMY1_NAELO</name>
<evidence type="ECO:0000256" key="1">
    <source>
        <dbReference type="SAM" id="Phobius"/>
    </source>
</evidence>
<dbReference type="AlphaFoldDB" id="A0AA88KMY1"/>
<feature type="transmembrane region" description="Helical" evidence="1">
    <location>
        <begin position="32"/>
        <end position="50"/>
    </location>
</feature>
<evidence type="ECO:0000313" key="3">
    <source>
        <dbReference type="Proteomes" id="UP000816034"/>
    </source>
</evidence>
<gene>
    <name evidence="2" type="ORF">C9374_002016</name>
</gene>
<keyword evidence="1" id="KW-0812">Transmembrane</keyword>
<accession>A0AA88KMY1</accession>
<dbReference type="GeneID" id="68094472"/>
<sequence>MGWLCAVPMGLGWKHAHKLDGTLIPQRLMSPFFLACTAMSGFLGSLMVLALVKMPVLIPVGACCLMVETIYNGISEWRMRRRLLQIEQEYEAKCEELKKWANSIKEEEFEF</sequence>
<dbReference type="EMBL" id="PYSW02000014">
    <property type="protein sequence ID" value="KAG2386981.1"/>
    <property type="molecule type" value="Genomic_DNA"/>
</dbReference>
<dbReference type="Proteomes" id="UP000816034">
    <property type="component" value="Unassembled WGS sequence"/>
</dbReference>
<reference evidence="2 3" key="1">
    <citation type="journal article" date="2018" name="BMC Genomics">
        <title>The genome of Naegleria lovaniensis, the basis for a comparative approach to unravel pathogenicity factors of the human pathogenic amoeba N. fowleri.</title>
        <authorList>
            <person name="Liechti N."/>
            <person name="Schurch N."/>
            <person name="Bruggmann R."/>
            <person name="Wittwer M."/>
        </authorList>
    </citation>
    <scope>NUCLEOTIDE SEQUENCE [LARGE SCALE GENOMIC DNA]</scope>
    <source>
        <strain evidence="2 3">ATCC 30569</strain>
    </source>
</reference>
<feature type="transmembrane region" description="Helical" evidence="1">
    <location>
        <begin position="56"/>
        <end position="74"/>
    </location>
</feature>
<organism evidence="2 3">
    <name type="scientific">Naegleria lovaniensis</name>
    <name type="common">Amoeba</name>
    <dbReference type="NCBI Taxonomy" id="51637"/>
    <lineage>
        <taxon>Eukaryota</taxon>
        <taxon>Discoba</taxon>
        <taxon>Heterolobosea</taxon>
        <taxon>Tetramitia</taxon>
        <taxon>Eutetramitia</taxon>
        <taxon>Vahlkampfiidae</taxon>
        <taxon>Naegleria</taxon>
    </lineage>
</organism>
<comment type="caution">
    <text evidence="2">The sequence shown here is derived from an EMBL/GenBank/DDBJ whole genome shotgun (WGS) entry which is preliminary data.</text>
</comment>
<keyword evidence="1" id="KW-1133">Transmembrane helix</keyword>
<proteinExistence type="predicted"/>
<protein>
    <submittedName>
        <fullName evidence="2">Uncharacterized protein</fullName>
    </submittedName>
</protein>